<dbReference type="FunFam" id="3.40.50.2000:FF:000080">
    <property type="entry name" value="Glycosyltransferase"/>
    <property type="match status" value="1"/>
</dbReference>
<dbReference type="EMBL" id="LC368267">
    <property type="protein sequence ID" value="BBC62109.1"/>
    <property type="molecule type" value="mRNA"/>
</dbReference>
<dbReference type="Gene3D" id="3.40.50.2000">
    <property type="entry name" value="Glycogen Phosphorylase B"/>
    <property type="match status" value="2"/>
</dbReference>
<keyword evidence="3 4" id="KW-0808">Transferase</keyword>
<evidence type="ECO:0000313" key="4">
    <source>
        <dbReference type="EMBL" id="BBC62109.1"/>
    </source>
</evidence>
<dbReference type="CDD" id="cd03784">
    <property type="entry name" value="GT1_Gtf-like"/>
    <property type="match status" value="1"/>
</dbReference>
<dbReference type="FunFam" id="3.40.50.2000:FF:000056">
    <property type="entry name" value="Glycosyltransferase"/>
    <property type="match status" value="1"/>
</dbReference>
<dbReference type="InterPro" id="IPR050481">
    <property type="entry name" value="UDP-glycosyltransf_plant"/>
</dbReference>
<reference evidence="4" key="1">
    <citation type="journal article" date="2018" name="Plant Cell Physiol.">
        <title>Identification and Characterization of Novel Nemophila menziesii Flavone Glucosyltransferases that Catalyze Biosynthesis of Flavone 7,4'-O-Diglucoside, a Key Component of Blue Metalloanthocyanins.</title>
        <authorList>
            <person name="Okitsu N."/>
            <person name="Matsui K."/>
            <person name="Horikawa M."/>
            <person name="Sugahara K."/>
            <person name="Tanaka Y."/>
        </authorList>
    </citation>
    <scope>NUCLEOTIDE SEQUENCE</scope>
    <source>
        <tissue evidence="4">Petal</tissue>
    </source>
</reference>
<dbReference type="Pfam" id="PF00201">
    <property type="entry name" value="UDPGT"/>
    <property type="match status" value="1"/>
</dbReference>
<sequence length="528" mass="59228">MGLEGSRKSWSVNTNLLKYSLALLFTLTKFSKKKNKKKMKKPELIFIPAPGMGHLVFTVEFANRLLDRDGRLSITVIVIRTSFTPEVLAYAESLAASDARIRYIVLPLLEPPSIKLMKSPENYFSLLIERYKPLVKEVIIEHVLSRSRSIAGLVVDFFCTSMIDVANELNVPSYLFFPSNAAFLGFMLYLSIHKKKVGKCFDISDPDSIIPAYENPVPSSVLPAALNMEGYACFSNHGSRFKETKGIIINTFAELEPYAIKSLVADEETPPVYTVGPLLDLKSGNKTSRFDHEKIMNWLDDQPVSSVVFLCFGSMGGFEPPQLMQIAIALEQSGCRFLWSIRRAKKFIAGDSKGQDGPGEIFPEGFLERTQNRGMICDWAPQIDILAHEAIGSFVSHCGWNSILESLWYGVPIVTWPLYAEQQINAFEMVKELGLGVELKLDYRISNPVIVEANEIEKAIRSVMDKENPVRKRVQEIKKESRKAGTDGGSSFASIGRFIDKVMQKKAKNDHRQANVKGTMQISVYTIL</sequence>
<organism evidence="4">
    <name type="scientific">Nemophila menziesii</name>
    <name type="common">Baby blue eyes</name>
    <dbReference type="NCBI Taxonomy" id="79376"/>
    <lineage>
        <taxon>Eukaryota</taxon>
        <taxon>Viridiplantae</taxon>
        <taxon>Streptophyta</taxon>
        <taxon>Embryophyta</taxon>
        <taxon>Tracheophyta</taxon>
        <taxon>Spermatophyta</taxon>
        <taxon>Magnoliopsida</taxon>
        <taxon>eudicotyledons</taxon>
        <taxon>Gunneridae</taxon>
        <taxon>Pentapetalae</taxon>
        <taxon>asterids</taxon>
        <taxon>lamiids</taxon>
        <taxon>Boraginales</taxon>
        <taxon>Hydrophyllaceae</taxon>
        <taxon>Nemophila</taxon>
    </lineage>
</organism>
<accession>A0A387II14</accession>
<dbReference type="AlphaFoldDB" id="A0A387II14"/>
<dbReference type="SUPFAM" id="SSF53756">
    <property type="entry name" value="UDP-Glycosyltransferase/glycogen phosphorylase"/>
    <property type="match status" value="1"/>
</dbReference>
<proteinExistence type="evidence at transcript level"/>
<evidence type="ECO:0000256" key="3">
    <source>
        <dbReference type="ARBA" id="ARBA00022679"/>
    </source>
</evidence>
<protein>
    <submittedName>
        <fullName evidence="4">Glucosyltransferase 9</fullName>
    </submittedName>
</protein>
<dbReference type="PANTHER" id="PTHR48048">
    <property type="entry name" value="GLYCOSYLTRANSFERASE"/>
    <property type="match status" value="1"/>
</dbReference>
<dbReference type="GO" id="GO:0035251">
    <property type="term" value="F:UDP-glucosyltransferase activity"/>
    <property type="evidence" value="ECO:0007669"/>
    <property type="project" value="InterPro"/>
</dbReference>
<dbReference type="PANTHER" id="PTHR48048:SF83">
    <property type="entry name" value="GLYCOSYLTRANSFERASE"/>
    <property type="match status" value="1"/>
</dbReference>
<dbReference type="InterPro" id="IPR002213">
    <property type="entry name" value="UDP_glucos_trans"/>
</dbReference>
<gene>
    <name evidence="4" type="primary">NmGT9</name>
</gene>
<name>A0A387II14_NEMME</name>
<keyword evidence="2" id="KW-0328">Glycosyltransferase</keyword>
<comment type="similarity">
    <text evidence="1">Belongs to the UDP-glycosyltransferase family.</text>
</comment>
<evidence type="ECO:0000256" key="2">
    <source>
        <dbReference type="ARBA" id="ARBA00022676"/>
    </source>
</evidence>
<evidence type="ECO:0000256" key="1">
    <source>
        <dbReference type="ARBA" id="ARBA00009995"/>
    </source>
</evidence>